<proteinExistence type="predicted"/>
<reference evidence="3" key="2">
    <citation type="journal article" date="2010" name="J. Bacteriol.">
        <title>Genome sequence of the Fleming strain of Micrococcus luteus, a simple free-living actinobacterium.</title>
        <authorList>
            <person name="Young M."/>
            <person name="Artsatbanov V."/>
            <person name="Beller H.R."/>
            <person name="Chandra G."/>
            <person name="Chater K.F."/>
            <person name="Dover L.G."/>
            <person name="Goh E.B."/>
            <person name="Kahan T."/>
            <person name="Kaprelyants A.S."/>
            <person name="Kyrpides N."/>
            <person name="Lapidus A."/>
            <person name="Lowry S.R."/>
            <person name="Lykidis A."/>
            <person name="Mahillon J."/>
            <person name="Markowitz V."/>
            <person name="Mavromatis K."/>
            <person name="Mukamolova G.V."/>
            <person name="Oren A."/>
            <person name="Rokem J.S."/>
            <person name="Smith M.C."/>
            <person name="Young D.I."/>
            <person name="Greenblatt C.L."/>
        </authorList>
    </citation>
    <scope>NUCLEOTIDE SEQUENCE [LARGE SCALE GENOMIC DNA]</scope>
    <source>
        <strain evidence="3">ATCC 4698 / DSM 20030 / JCM 1464 / NBRC 3333 / NCIMB 9278 / NCTC 2665 / VKM Ac-2230</strain>
    </source>
</reference>
<dbReference type="RefSeq" id="WP_012751158.1">
    <property type="nucleotide sequence ID" value="NC_012803.1"/>
</dbReference>
<dbReference type="Proteomes" id="UP000000738">
    <property type="component" value="Chromosome"/>
</dbReference>
<organism evidence="1 3">
    <name type="scientific">Micrococcus luteus (strain ATCC 4698 / DSM 20030 / JCM 1464 / CCM 169 / CCUG 5858 / IAM 1056 / NBRC 3333 / NCIMB 9278 / NCTC 2665 / VKM Ac-2230)</name>
    <name type="common">Micrococcus lysodeikticus</name>
    <dbReference type="NCBI Taxonomy" id="465515"/>
    <lineage>
        <taxon>Bacteria</taxon>
        <taxon>Bacillati</taxon>
        <taxon>Actinomycetota</taxon>
        <taxon>Actinomycetes</taxon>
        <taxon>Micrococcales</taxon>
        <taxon>Micrococcaceae</taxon>
        <taxon>Micrococcus</taxon>
    </lineage>
</organism>
<accession>C5C7U7</accession>
<dbReference type="GeneID" id="93344164"/>
<reference evidence="2 4" key="3">
    <citation type="submission" date="2018-06" db="EMBL/GenBank/DDBJ databases">
        <authorList>
            <consortium name="Pathogen Informatics"/>
            <person name="Doyle S."/>
        </authorList>
    </citation>
    <scope>NUCLEOTIDE SEQUENCE [LARGE SCALE GENOMIC DNA]</scope>
    <source>
        <strain evidence="2 4">NCTC2665</strain>
    </source>
</reference>
<protein>
    <submittedName>
        <fullName evidence="2">Protein of uncharacterized function (DUF3800)</fullName>
    </submittedName>
</protein>
<dbReference type="Proteomes" id="UP000248985">
    <property type="component" value="Chromosome 1"/>
</dbReference>
<dbReference type="Pfam" id="PF12686">
    <property type="entry name" value="DUF3800"/>
    <property type="match status" value="1"/>
</dbReference>
<dbReference type="InterPro" id="IPR024524">
    <property type="entry name" value="DUF3800"/>
</dbReference>
<keyword evidence="3" id="KW-1185">Reference proteome</keyword>
<dbReference type="EnsemblBacteria" id="ACS31785">
    <property type="protein sequence ID" value="ACS31785"/>
    <property type="gene ID" value="Mlut_23220"/>
</dbReference>
<sequence>MRVYYFDDSGDRSGDPTKPYFALGGFGIEAARVPELGSKIRAVAERYGMPLGHPVELKFNQVGRSKDNKPRKPHWMIRAGLTDPNERRAFVYSALREAAQVPSVEFLCVVVDQRQLREEAHPLKEALTPLLERIQMNAKKHATHALVLMDEEQADDKALREVMRNGSEFLKYDRILDTIAFIPSEESIGIQVADLAAGAISRYFNSNDPGYVRTFLRSTACSPSGDPNGYGVKVYPFGRFAGPARRSAPWGSVDREIHQIEFARYPGATLGWRNDGAPTFVWRHDWDSGLD</sequence>
<name>C5C7U7_MICLC</name>
<gene>
    <name evidence="1" type="ordered locus">Mlut_23220</name>
    <name evidence="2" type="ORF">NCTC2665_00995</name>
</gene>
<dbReference type="KEGG" id="mlu:Mlut_23220"/>
<dbReference type="AlphaFoldDB" id="C5C7U7"/>
<dbReference type="EMBL" id="LS483396">
    <property type="protein sequence ID" value="SQG48221.1"/>
    <property type="molecule type" value="Genomic_DNA"/>
</dbReference>
<dbReference type="HOGENOM" id="CLU_955837_0_0_11"/>
<reference evidence="1" key="1">
    <citation type="submission" date="2009-05" db="EMBL/GenBank/DDBJ databases">
        <title>Complete sequence of Micrococcus luteus NCTC 2665.</title>
        <authorList>
            <consortium name="US DOE Joint Genome Institute"/>
            <person name="Lucas S."/>
            <person name="Copeland A."/>
            <person name="Lapidus A."/>
            <person name="Glavina del Rio T."/>
            <person name="Dalin E."/>
            <person name="Tice H."/>
            <person name="Bruce D."/>
            <person name="Goodwin L."/>
            <person name="Pitluck S."/>
            <person name="Lowry S."/>
            <person name="Larimer F."/>
            <person name="Land M."/>
            <person name="Hauser L."/>
            <person name="Kyrpides N."/>
            <person name="Lykidis A."/>
            <person name="Young M."/>
            <person name="Greenblatt C."/>
        </authorList>
    </citation>
    <scope>NUCLEOTIDE SEQUENCE</scope>
    <source>
        <strain evidence="1">NCTC 2665</strain>
    </source>
</reference>
<evidence type="ECO:0000313" key="4">
    <source>
        <dbReference type="Proteomes" id="UP000248985"/>
    </source>
</evidence>
<evidence type="ECO:0000313" key="2">
    <source>
        <dbReference type="EMBL" id="SQG48221.1"/>
    </source>
</evidence>
<evidence type="ECO:0000313" key="1">
    <source>
        <dbReference type="EMBL" id="ACS31785.1"/>
    </source>
</evidence>
<evidence type="ECO:0000313" key="3">
    <source>
        <dbReference type="Proteomes" id="UP000000738"/>
    </source>
</evidence>
<dbReference type="EMBL" id="CP001628">
    <property type="protein sequence ID" value="ACS31785.1"/>
    <property type="molecule type" value="Genomic_DNA"/>
</dbReference>